<evidence type="ECO:0000313" key="3">
    <source>
        <dbReference type="Proteomes" id="UP000265180"/>
    </source>
</evidence>
<dbReference type="Proteomes" id="UP000265180">
    <property type="component" value="Chromosome 18"/>
</dbReference>
<reference evidence="2" key="4">
    <citation type="submission" date="2025-09" db="UniProtKB">
        <authorList>
            <consortium name="Ensembl"/>
        </authorList>
    </citation>
    <scope>IDENTIFICATION</scope>
    <source>
        <strain evidence="2">HNI</strain>
    </source>
</reference>
<reference evidence="2 3" key="2">
    <citation type="submission" date="2017-04" db="EMBL/GenBank/DDBJ databases">
        <title>CpG methylation of centromeres and impact of large insertions on vertebrate speciation.</title>
        <authorList>
            <person name="Ichikawa K."/>
            <person name="Yoshimura J."/>
            <person name="Morishita S."/>
        </authorList>
    </citation>
    <scope>NUCLEOTIDE SEQUENCE</scope>
    <source>
        <strain evidence="2 3">HNI</strain>
    </source>
</reference>
<reference evidence="2" key="3">
    <citation type="submission" date="2025-08" db="UniProtKB">
        <authorList>
            <consortium name="Ensembl"/>
        </authorList>
    </citation>
    <scope>IDENTIFICATION</scope>
    <source>
        <strain evidence="2">HNI</strain>
    </source>
</reference>
<keyword evidence="1" id="KW-0732">Signal</keyword>
<evidence type="ECO:0000256" key="1">
    <source>
        <dbReference type="SAM" id="SignalP"/>
    </source>
</evidence>
<name>A0A3P9LG04_ORYLA</name>
<reference key="1">
    <citation type="journal article" date="2007" name="Nature">
        <title>The medaka draft genome and insights into vertebrate genome evolution.</title>
        <authorList>
            <person name="Kasahara M."/>
            <person name="Naruse K."/>
            <person name="Sasaki S."/>
            <person name="Nakatani Y."/>
            <person name="Qu W."/>
            <person name="Ahsan B."/>
            <person name="Yamada T."/>
            <person name="Nagayasu Y."/>
            <person name="Doi K."/>
            <person name="Kasai Y."/>
            <person name="Jindo T."/>
            <person name="Kobayashi D."/>
            <person name="Shimada A."/>
            <person name="Toyoda A."/>
            <person name="Kuroki Y."/>
            <person name="Fujiyama A."/>
            <person name="Sasaki T."/>
            <person name="Shimizu A."/>
            <person name="Asakawa S."/>
            <person name="Shimizu N."/>
            <person name="Hashimoto S."/>
            <person name="Yang J."/>
            <person name="Lee Y."/>
            <person name="Matsushima K."/>
            <person name="Sugano S."/>
            <person name="Sakaizumi M."/>
            <person name="Narita T."/>
            <person name="Ohishi K."/>
            <person name="Haga S."/>
            <person name="Ohta F."/>
            <person name="Nomoto H."/>
            <person name="Nogata K."/>
            <person name="Morishita T."/>
            <person name="Endo T."/>
            <person name="Shin-I T."/>
            <person name="Takeda H."/>
            <person name="Morishita S."/>
            <person name="Kohara Y."/>
        </authorList>
    </citation>
    <scope>NUCLEOTIDE SEQUENCE [LARGE SCALE GENOMIC DNA]</scope>
    <source>
        <strain>Hd-rR</strain>
    </source>
</reference>
<sequence length="77" mass="8656">MKSLWNWGSMTCITCFTWLVSHLSINSSRANSLSGPTLASCVSCILTESDKNHCVYFSHLVIIMKVLVMIKNPVLFF</sequence>
<evidence type="ECO:0000313" key="2">
    <source>
        <dbReference type="Ensembl" id="ENSORLP00020019630.1"/>
    </source>
</evidence>
<feature type="signal peptide" evidence="1">
    <location>
        <begin position="1"/>
        <end position="30"/>
    </location>
</feature>
<evidence type="ECO:0008006" key="4">
    <source>
        <dbReference type="Google" id="ProtNLM"/>
    </source>
</evidence>
<feature type="chain" id="PRO_5018015910" description="Secreted protein" evidence="1">
    <location>
        <begin position="31"/>
        <end position="77"/>
    </location>
</feature>
<protein>
    <recommendedName>
        <fullName evidence="4">Secreted protein</fullName>
    </recommendedName>
</protein>
<proteinExistence type="predicted"/>
<organism evidence="2 3">
    <name type="scientific">Oryzias latipes</name>
    <name type="common">Japanese rice fish</name>
    <name type="synonym">Japanese killifish</name>
    <dbReference type="NCBI Taxonomy" id="8090"/>
    <lineage>
        <taxon>Eukaryota</taxon>
        <taxon>Metazoa</taxon>
        <taxon>Chordata</taxon>
        <taxon>Craniata</taxon>
        <taxon>Vertebrata</taxon>
        <taxon>Euteleostomi</taxon>
        <taxon>Actinopterygii</taxon>
        <taxon>Neopterygii</taxon>
        <taxon>Teleostei</taxon>
        <taxon>Neoteleostei</taxon>
        <taxon>Acanthomorphata</taxon>
        <taxon>Ovalentaria</taxon>
        <taxon>Atherinomorphae</taxon>
        <taxon>Beloniformes</taxon>
        <taxon>Adrianichthyidae</taxon>
        <taxon>Oryziinae</taxon>
        <taxon>Oryzias</taxon>
    </lineage>
</organism>
<dbReference type="AlphaFoldDB" id="A0A3P9LG04"/>
<accession>A0A3P9LG04</accession>
<dbReference type="Ensembl" id="ENSORLT00020028796.1">
    <property type="protein sequence ID" value="ENSORLP00020019630.1"/>
    <property type="gene ID" value="ENSORLG00020020642.1"/>
</dbReference>